<accession>A0A6M3LJB5</accession>
<dbReference type="Gene3D" id="3.40.50.620">
    <property type="entry name" value="HUPs"/>
    <property type="match status" value="1"/>
</dbReference>
<dbReference type="InterPro" id="IPR014729">
    <property type="entry name" value="Rossmann-like_a/b/a_fold"/>
</dbReference>
<dbReference type="AlphaFoldDB" id="A0A6M3LJB5"/>
<evidence type="ECO:0000313" key="1">
    <source>
        <dbReference type="EMBL" id="QJA94469.1"/>
    </source>
</evidence>
<dbReference type="NCBIfam" id="TIGR03573">
    <property type="entry name" value="WbuX"/>
    <property type="match status" value="1"/>
</dbReference>
<proteinExistence type="predicted"/>
<protein>
    <recommendedName>
        <fullName evidence="2">N-acetyl sugar amidotransferase</fullName>
    </recommendedName>
</protein>
<evidence type="ECO:0008006" key="2">
    <source>
        <dbReference type="Google" id="ProtNLM"/>
    </source>
</evidence>
<sequence>MEEERICTRCVMSWPDDPDITFDENGVCNHCHEYKARAGAELYYDHMGRLRLEAIFWQMKLDGEGKAHDCVIGLSGGLDSSFVAYSVVKLGLRPLGVSLDNGWDTPIAGENVRNLVRELNIDWEHRSLDPKQFRDLQRSFLKAGVINVEAPTDHAIGSFLYHRAAQEGLRYIVHGGNIVTEAIMPKAWGYDAKDWRHIKAIHKKFGSVSLRGFPHMTLWHWVYYTFFKGIKWFPILNYVEYVPDKAKKVLAEAVGWKDYGGKHLESEWTAFFQRYILPRKFRIDKRKAHLSTLINSGFMTREEALKELEQAPNIFSMIDVQRILRKFGMSLFEFQLYMAATPVHHAEYVSNEKWFNRFGGLVKYAKRIATQGI</sequence>
<organism evidence="1">
    <name type="scientific">viral metagenome</name>
    <dbReference type="NCBI Taxonomy" id="1070528"/>
    <lineage>
        <taxon>unclassified sequences</taxon>
        <taxon>metagenomes</taxon>
        <taxon>organismal metagenomes</taxon>
    </lineage>
</organism>
<gene>
    <name evidence="1" type="ORF">MM415B03852_0006</name>
</gene>
<dbReference type="EMBL" id="MT143234">
    <property type="protein sequence ID" value="QJA94469.1"/>
    <property type="molecule type" value="Genomic_DNA"/>
</dbReference>
<dbReference type="InterPro" id="IPR020022">
    <property type="entry name" value="N-acetyl_sugar_amidoTrfase"/>
</dbReference>
<dbReference type="SUPFAM" id="SSF52402">
    <property type="entry name" value="Adenine nucleotide alpha hydrolases-like"/>
    <property type="match status" value="1"/>
</dbReference>
<reference evidence="1" key="1">
    <citation type="submission" date="2020-03" db="EMBL/GenBank/DDBJ databases">
        <title>The deep terrestrial virosphere.</title>
        <authorList>
            <person name="Holmfeldt K."/>
            <person name="Nilsson E."/>
            <person name="Simone D."/>
            <person name="Lopez-Fernandez M."/>
            <person name="Wu X."/>
            <person name="de Brujin I."/>
            <person name="Lundin D."/>
            <person name="Andersson A."/>
            <person name="Bertilsson S."/>
            <person name="Dopson M."/>
        </authorList>
    </citation>
    <scope>NUCLEOTIDE SEQUENCE</scope>
    <source>
        <strain evidence="1">MM415B03852</strain>
    </source>
</reference>
<name>A0A6M3LJB5_9ZZZZ</name>